<evidence type="ECO:0000256" key="1">
    <source>
        <dbReference type="SAM" id="MobiDB-lite"/>
    </source>
</evidence>
<keyword evidence="2" id="KW-0732">Signal</keyword>
<feature type="chain" id="PRO_5037311992" evidence="2">
    <location>
        <begin position="23"/>
        <end position="180"/>
    </location>
</feature>
<organism evidence="3 4">
    <name type="scientific">Candidatus Dechloromonas phosphorivorans</name>
    <dbReference type="NCBI Taxonomy" id="2899244"/>
    <lineage>
        <taxon>Bacteria</taxon>
        <taxon>Pseudomonadati</taxon>
        <taxon>Pseudomonadota</taxon>
        <taxon>Betaproteobacteria</taxon>
        <taxon>Rhodocyclales</taxon>
        <taxon>Azonexaceae</taxon>
        <taxon>Dechloromonas</taxon>
    </lineage>
</organism>
<dbReference type="Proteomes" id="UP000739411">
    <property type="component" value="Unassembled WGS sequence"/>
</dbReference>
<dbReference type="EMBL" id="JADJMS010000009">
    <property type="protein sequence ID" value="MBK7414394.1"/>
    <property type="molecule type" value="Genomic_DNA"/>
</dbReference>
<dbReference type="Pfam" id="PF11304">
    <property type="entry name" value="DUF3106"/>
    <property type="match status" value="1"/>
</dbReference>
<protein>
    <submittedName>
        <fullName evidence="3">DUF3106 domain-containing protein</fullName>
    </submittedName>
</protein>
<comment type="caution">
    <text evidence="3">The sequence shown here is derived from an EMBL/GenBank/DDBJ whole genome shotgun (WGS) entry which is preliminary data.</text>
</comment>
<proteinExistence type="predicted"/>
<evidence type="ECO:0000313" key="3">
    <source>
        <dbReference type="EMBL" id="MBK7414394.1"/>
    </source>
</evidence>
<feature type="region of interest" description="Disordered" evidence="1">
    <location>
        <begin position="128"/>
        <end position="180"/>
    </location>
</feature>
<evidence type="ECO:0000313" key="4">
    <source>
        <dbReference type="Proteomes" id="UP000739411"/>
    </source>
</evidence>
<name>A0A935MSC8_9RHOO</name>
<feature type="signal peptide" evidence="2">
    <location>
        <begin position="1"/>
        <end position="22"/>
    </location>
</feature>
<accession>A0A935MSC8</accession>
<sequence length="180" mass="19785">MATRRLIAGLAISLALAGPLKAEPPTTVIIGTPPQPGWSLLSTQQKIILAPLVGDWDQMENIRRKKWLGIAERFPKMTPEEQARVQERMREWAALTPAQRAKVRDSYKEFNQLDADKKLAVKKKWEAYSSLSEEEKVRARQPKAPPTEAAAATISNPNSASTVTTTATASSPPSNETAKP</sequence>
<dbReference type="InterPro" id="IPR021455">
    <property type="entry name" value="DUF3106"/>
</dbReference>
<reference evidence="3 4" key="1">
    <citation type="submission" date="2020-10" db="EMBL/GenBank/DDBJ databases">
        <title>Connecting structure to function with the recovery of over 1000 high-quality activated sludge metagenome-assembled genomes encoding full-length rRNA genes using long-read sequencing.</title>
        <authorList>
            <person name="Singleton C.M."/>
            <person name="Petriglieri F."/>
            <person name="Kristensen J.M."/>
            <person name="Kirkegaard R.H."/>
            <person name="Michaelsen T.Y."/>
            <person name="Andersen M.H."/>
            <person name="Karst S.M."/>
            <person name="Dueholm M.S."/>
            <person name="Nielsen P.H."/>
            <person name="Albertsen M."/>
        </authorList>
    </citation>
    <scope>NUCLEOTIDE SEQUENCE [LARGE SCALE GENOMIC DNA]</scope>
    <source>
        <strain evidence="3">EsbW_18-Q3-R4-48_BATAC.463</strain>
    </source>
</reference>
<dbReference type="AlphaFoldDB" id="A0A935MSC8"/>
<feature type="compositionally biased region" description="Low complexity" evidence="1">
    <location>
        <begin position="146"/>
        <end position="180"/>
    </location>
</feature>
<gene>
    <name evidence="3" type="ORF">IPJ38_04015</name>
</gene>
<evidence type="ECO:0000256" key="2">
    <source>
        <dbReference type="SAM" id="SignalP"/>
    </source>
</evidence>